<gene>
    <name evidence="2" type="ORF">B0H17DRAFT_1214845</name>
</gene>
<dbReference type="AlphaFoldDB" id="A0AAD7CM55"/>
<reference evidence="2" key="1">
    <citation type="submission" date="2023-03" db="EMBL/GenBank/DDBJ databases">
        <title>Massive genome expansion in bonnet fungi (Mycena s.s.) driven by repeated elements and novel gene families across ecological guilds.</title>
        <authorList>
            <consortium name="Lawrence Berkeley National Laboratory"/>
            <person name="Harder C.B."/>
            <person name="Miyauchi S."/>
            <person name="Viragh M."/>
            <person name="Kuo A."/>
            <person name="Thoen E."/>
            <person name="Andreopoulos B."/>
            <person name="Lu D."/>
            <person name="Skrede I."/>
            <person name="Drula E."/>
            <person name="Henrissat B."/>
            <person name="Morin E."/>
            <person name="Kohler A."/>
            <person name="Barry K."/>
            <person name="LaButti K."/>
            <person name="Morin E."/>
            <person name="Salamov A."/>
            <person name="Lipzen A."/>
            <person name="Mereny Z."/>
            <person name="Hegedus B."/>
            <person name="Baldrian P."/>
            <person name="Stursova M."/>
            <person name="Weitz H."/>
            <person name="Taylor A."/>
            <person name="Grigoriev I.V."/>
            <person name="Nagy L.G."/>
            <person name="Martin F."/>
            <person name="Kauserud H."/>
        </authorList>
    </citation>
    <scope>NUCLEOTIDE SEQUENCE</scope>
    <source>
        <strain evidence="2">CBHHK067</strain>
    </source>
</reference>
<feature type="region of interest" description="Disordered" evidence="1">
    <location>
        <begin position="292"/>
        <end position="320"/>
    </location>
</feature>
<evidence type="ECO:0000313" key="2">
    <source>
        <dbReference type="EMBL" id="KAJ7652923.1"/>
    </source>
</evidence>
<dbReference type="EMBL" id="JARKIE010000342">
    <property type="protein sequence ID" value="KAJ7652923.1"/>
    <property type="molecule type" value="Genomic_DNA"/>
</dbReference>
<dbReference type="Proteomes" id="UP001221757">
    <property type="component" value="Unassembled WGS sequence"/>
</dbReference>
<proteinExistence type="predicted"/>
<evidence type="ECO:0000313" key="3">
    <source>
        <dbReference type="Proteomes" id="UP001221757"/>
    </source>
</evidence>
<protein>
    <recommendedName>
        <fullName evidence="4">CxC1-like cysteine cluster associated with KDZ transposases domain-containing protein</fullName>
    </recommendedName>
</protein>
<organism evidence="2 3">
    <name type="scientific">Mycena rosella</name>
    <name type="common">Pink bonnet</name>
    <name type="synonym">Agaricus rosellus</name>
    <dbReference type="NCBI Taxonomy" id="1033263"/>
    <lineage>
        <taxon>Eukaryota</taxon>
        <taxon>Fungi</taxon>
        <taxon>Dikarya</taxon>
        <taxon>Basidiomycota</taxon>
        <taxon>Agaricomycotina</taxon>
        <taxon>Agaricomycetes</taxon>
        <taxon>Agaricomycetidae</taxon>
        <taxon>Agaricales</taxon>
        <taxon>Marasmiineae</taxon>
        <taxon>Mycenaceae</taxon>
        <taxon>Mycena</taxon>
    </lineage>
</organism>
<comment type="caution">
    <text evidence="2">The sequence shown here is derived from an EMBL/GenBank/DDBJ whole genome shotgun (WGS) entry which is preliminary data.</text>
</comment>
<name>A0AAD7CM55_MYCRO</name>
<evidence type="ECO:0008006" key="4">
    <source>
        <dbReference type="Google" id="ProtNLM"/>
    </source>
</evidence>
<feature type="compositionally biased region" description="Basic and acidic residues" evidence="1">
    <location>
        <begin position="308"/>
        <end position="320"/>
    </location>
</feature>
<sequence>MRATDHQFRTENLEPAQMDVLNALQDFQGNYGGTLDDDDTINLNDVLDGTTRGDISQGGGEFEEAIWQDMDSERQNARPKCPDWKTRRDRVQKRTNAFAGQMEDMVAMYIVWMGAGSPAPRRLVGEGTGEERGYPIRVVDLFDTYTLDAFLDAGGRGVAAALIKQGLFPCAPFDPTVVISTRTLEFFRVVHIRCPHLAIQAFVKTLCDLHGEPYKPCLCQQFTICYDLYLDVKRNTERKVLALLGRDESWRLKHACPACMYELEGEPEMVFSILATIDGNKSLRRVWRKEANRDGEVDEETGDPIAPKSRERTDTRDAGDGYYIHRDKVDEWVKKRLANALPTDKIPGEEIPVPTDGKT</sequence>
<evidence type="ECO:0000256" key="1">
    <source>
        <dbReference type="SAM" id="MobiDB-lite"/>
    </source>
</evidence>
<accession>A0AAD7CM55</accession>
<keyword evidence="3" id="KW-1185">Reference proteome</keyword>